<evidence type="ECO:0000256" key="1">
    <source>
        <dbReference type="SAM" id="MobiDB-lite"/>
    </source>
</evidence>
<accession>A0AAE7K6X6</accession>
<dbReference type="Pfam" id="PF24243">
    <property type="entry name" value="Phage_tail_C"/>
    <property type="match status" value="1"/>
</dbReference>
<feature type="region of interest" description="Disordered" evidence="1">
    <location>
        <begin position="179"/>
        <end position="201"/>
    </location>
</feature>
<dbReference type="InterPro" id="IPR056923">
    <property type="entry name" value="Minor_tail_gp31_C"/>
</dbReference>
<dbReference type="Proteomes" id="UP000821895">
    <property type="component" value="Segment"/>
</dbReference>
<dbReference type="KEGG" id="vg:77951819"/>
<dbReference type="EMBL" id="MT498058">
    <property type="protein sequence ID" value="QKY79975.1"/>
    <property type="molecule type" value="Genomic_DNA"/>
</dbReference>
<dbReference type="RefSeq" id="YP_010675492.1">
    <property type="nucleotide sequence ID" value="NC_071004.1"/>
</dbReference>
<protein>
    <submittedName>
        <fullName evidence="3">Minor tail protein</fullName>
    </submittedName>
</protein>
<keyword evidence="4" id="KW-1185">Reference proteome</keyword>
<evidence type="ECO:0000259" key="2">
    <source>
        <dbReference type="Pfam" id="PF24243"/>
    </source>
</evidence>
<sequence>MTAPVQEVDHDYPPIGQTVTIKGLVSTPYLHRNETMQVRWSTFWEAMSDYGYIVPMQVEDTPDADRLFPTIAEVMDLIGTYSSTQPGEKILAIRAEGDTLYVRVGVSLELSREYPVVVPNWESINEAVAEAAASADSAAHDATRAETAADNAQADVNAAANAAAQSVVNQLQNYVNQSGSNAQTAEDAADRAEDAATRAENAADVTDVQLASPTQVGILKLAGDLAGTADAPTVPALAQKYVKPSSGIPPSDLTSGVQTSLGKADTAYQKPGAGIPLSDLVAAVQATLAKADTAYQKPGAGIAKADLVAAVQTSLGLADVAVSAPGNATGWKFWYGTEAQYQALGTKDPKTIYLRSA</sequence>
<evidence type="ECO:0000313" key="4">
    <source>
        <dbReference type="Proteomes" id="UP000821895"/>
    </source>
</evidence>
<evidence type="ECO:0000313" key="3">
    <source>
        <dbReference type="EMBL" id="QKY79975.1"/>
    </source>
</evidence>
<feature type="compositionally biased region" description="Basic and acidic residues" evidence="1">
    <location>
        <begin position="188"/>
        <end position="197"/>
    </location>
</feature>
<proteinExistence type="predicted"/>
<gene>
    <name evidence="3" type="primary">63</name>
    <name evidence="3" type="ORF">SEA_CLAWZ_63</name>
</gene>
<name>A0AAE7K6X6_9CAUD</name>
<dbReference type="Gene3D" id="1.20.120.330">
    <property type="entry name" value="Nucleotidyltransferases domain 2"/>
    <property type="match status" value="1"/>
</dbReference>
<reference evidence="3" key="1">
    <citation type="submission" date="2020-05" db="EMBL/GenBank/DDBJ databases">
        <authorList>
            <person name="Conneilly E.M."/>
            <person name="Corace M.L."/>
            <person name="Daly D."/>
            <person name="Dejene M.A."/>
            <person name="Deng Y."/>
            <person name="Kelly J.M."/>
            <person name="Masiello C.S."/>
            <person name="McDonough D."/>
            <person name="Musser E."/>
            <person name="Pecorale A.L."/>
            <person name="Ray R.F."/>
            <person name="Regan I.M."/>
            <person name="Shedd N.A."/>
            <person name="Tatone J.R."/>
            <person name="Tocci C.W."/>
            <person name="Zarate C.M."/>
            <person name="Whitefleet-Smith J.L."/>
            <person name="Garlena R.A."/>
            <person name="Russell D.A."/>
            <person name="Pope W.H."/>
            <person name="Jacobs-Sera D."/>
            <person name="Hatfull G.F."/>
        </authorList>
    </citation>
    <scope>NUCLEOTIDE SEQUENCE</scope>
</reference>
<feature type="domain" description="Minor tail protein gp31 C-terminal" evidence="2">
    <location>
        <begin position="332"/>
        <end position="355"/>
    </location>
</feature>
<dbReference type="GeneID" id="77951819"/>
<organism evidence="3 4">
    <name type="scientific">Gordonia phage Clawz</name>
    <dbReference type="NCBI Taxonomy" id="2743910"/>
    <lineage>
        <taxon>Viruses</taxon>
        <taxon>Duplodnaviria</taxon>
        <taxon>Heunggongvirae</taxon>
        <taxon>Uroviricota</taxon>
        <taxon>Caudoviricetes</taxon>
        <taxon>Clawzvirus</taxon>
        <taxon>Clawzvirus clawz</taxon>
    </lineage>
</organism>